<dbReference type="PANTHER" id="PTHR33026:SF7">
    <property type="entry name" value="OS03G0100275 PROTEIN"/>
    <property type="match status" value="1"/>
</dbReference>
<reference evidence="2" key="1">
    <citation type="journal article" date="2005" name="BMC Biol.">
        <title>The sequence of rice chromosomes 11 and 12, rich in disease resistance genes and recent gene duplications.</title>
        <authorList>
            <consortium name="The rice chromosomes 11 and 12 sequencing consortia"/>
        </authorList>
    </citation>
    <scope>NUCLEOTIDE SEQUENCE [LARGE SCALE GENOMIC DNA]</scope>
</reference>
<sequence length="183" mass="20144">MPENQPIRQECWTSKPLLTPSLEAFANIIGGLREQGLTGYEVAQDFIAQRIQPLQARAHPAFHYEGALDVIRISSRDLSADVVTQRVRDVLINLASEANELPTPLCDKPVADMFKKVIYLLRWTVRRMARVTVRRRGKPGRGGGSGEAGVGEADAAAVPGGGEEAVNFLAQIYYRSRTTVARE</sequence>
<dbReference type="PANTHER" id="PTHR33026">
    <property type="entry name" value="OS06G0360600 PROTEIN"/>
    <property type="match status" value="1"/>
</dbReference>
<name>Q2QMV0_ORYSJ</name>
<organism evidence="2">
    <name type="scientific">Oryza sativa subsp. japonica</name>
    <name type="common">Rice</name>
    <dbReference type="NCBI Taxonomy" id="39947"/>
    <lineage>
        <taxon>Eukaryota</taxon>
        <taxon>Viridiplantae</taxon>
        <taxon>Streptophyta</taxon>
        <taxon>Embryophyta</taxon>
        <taxon>Tracheophyta</taxon>
        <taxon>Spermatophyta</taxon>
        <taxon>Magnoliopsida</taxon>
        <taxon>Liliopsida</taxon>
        <taxon>Poales</taxon>
        <taxon>Poaceae</taxon>
        <taxon>BOP clade</taxon>
        <taxon>Oryzoideae</taxon>
        <taxon>Oryzeae</taxon>
        <taxon>Oryzinae</taxon>
        <taxon>Oryza</taxon>
        <taxon>Oryza sativa</taxon>
    </lineage>
</organism>
<evidence type="ECO:0000313" key="2">
    <source>
        <dbReference type="EMBL" id="ABA99765.2"/>
    </source>
</evidence>
<proteinExistence type="predicted"/>
<evidence type="ECO:0000256" key="1">
    <source>
        <dbReference type="SAM" id="MobiDB-lite"/>
    </source>
</evidence>
<reference evidence="2" key="2">
    <citation type="submission" date="2005-04" db="EMBL/GenBank/DDBJ databases">
        <authorList>
            <person name="Buell C.R."/>
            <person name="Wing R.A."/>
            <person name="McCombie W.A."/>
            <person name="Ouyang S."/>
        </authorList>
    </citation>
    <scope>NUCLEOTIDE SEQUENCE</scope>
</reference>
<feature type="compositionally biased region" description="Gly residues" evidence="1">
    <location>
        <begin position="140"/>
        <end position="149"/>
    </location>
</feature>
<dbReference type="AlphaFoldDB" id="Q2QMV0"/>
<dbReference type="EMBL" id="DP000011">
    <property type="protein sequence ID" value="ABA99765.2"/>
    <property type="molecule type" value="Genomic_DNA"/>
</dbReference>
<protein>
    <submittedName>
        <fullName evidence="2">Retrotransposon protein, putative, unclassified</fullName>
    </submittedName>
</protein>
<accession>Q2QMV0</accession>
<feature type="region of interest" description="Disordered" evidence="1">
    <location>
        <begin position="134"/>
        <end position="156"/>
    </location>
</feature>
<gene>
    <name evidence="2" type="ordered locus">LOC_Os12g39940</name>
</gene>
<reference evidence="2" key="3">
    <citation type="submission" date="2006-01" db="EMBL/GenBank/DDBJ databases">
        <authorList>
            <person name="Buell R."/>
        </authorList>
    </citation>
    <scope>NUCLEOTIDE SEQUENCE</scope>
</reference>